<feature type="transmembrane region" description="Helical" evidence="6">
    <location>
        <begin position="315"/>
        <end position="335"/>
    </location>
</feature>
<dbReference type="InterPro" id="IPR020846">
    <property type="entry name" value="MFS_dom"/>
</dbReference>
<dbReference type="InterPro" id="IPR036259">
    <property type="entry name" value="MFS_trans_sf"/>
</dbReference>
<organism evidence="8 9">
    <name type="scientific">Aspergillus pseudoustus</name>
    <dbReference type="NCBI Taxonomy" id="1810923"/>
    <lineage>
        <taxon>Eukaryota</taxon>
        <taxon>Fungi</taxon>
        <taxon>Dikarya</taxon>
        <taxon>Ascomycota</taxon>
        <taxon>Pezizomycotina</taxon>
        <taxon>Eurotiomycetes</taxon>
        <taxon>Eurotiomycetidae</taxon>
        <taxon>Eurotiales</taxon>
        <taxon>Aspergillaceae</taxon>
        <taxon>Aspergillus</taxon>
        <taxon>Aspergillus subgen. Nidulantes</taxon>
    </lineage>
</organism>
<feature type="transmembrane region" description="Helical" evidence="6">
    <location>
        <begin position="342"/>
        <end position="361"/>
    </location>
</feature>
<dbReference type="PANTHER" id="PTHR43791:SF36">
    <property type="entry name" value="TRANSPORTER, PUTATIVE (AFU_ORTHOLOGUE AFUA_6G08340)-RELATED"/>
    <property type="match status" value="1"/>
</dbReference>
<evidence type="ECO:0000313" key="8">
    <source>
        <dbReference type="EMBL" id="KAL2844812.1"/>
    </source>
</evidence>
<keyword evidence="2" id="KW-0813">Transport</keyword>
<evidence type="ECO:0000256" key="4">
    <source>
        <dbReference type="ARBA" id="ARBA00022989"/>
    </source>
</evidence>
<reference evidence="8 9" key="1">
    <citation type="submission" date="2024-07" db="EMBL/GenBank/DDBJ databases">
        <title>Section-level genome sequencing and comparative genomics of Aspergillus sections Usti and Cavernicolus.</title>
        <authorList>
            <consortium name="Lawrence Berkeley National Laboratory"/>
            <person name="Nybo J.L."/>
            <person name="Vesth T.C."/>
            <person name="Theobald S."/>
            <person name="Frisvad J.C."/>
            <person name="Larsen T.O."/>
            <person name="Kjaerboelling I."/>
            <person name="Rothschild-Mancinelli K."/>
            <person name="Lyhne E.K."/>
            <person name="Kogle M.E."/>
            <person name="Barry K."/>
            <person name="Clum A."/>
            <person name="Na H."/>
            <person name="Ledsgaard L."/>
            <person name="Lin J."/>
            <person name="Lipzen A."/>
            <person name="Kuo A."/>
            <person name="Riley R."/>
            <person name="Mondo S."/>
            <person name="Labutti K."/>
            <person name="Haridas S."/>
            <person name="Pangalinan J."/>
            <person name="Salamov A.A."/>
            <person name="Simmons B.A."/>
            <person name="Magnuson J.K."/>
            <person name="Chen J."/>
            <person name="Drula E."/>
            <person name="Henrissat B."/>
            <person name="Wiebenga A."/>
            <person name="Lubbers R.J."/>
            <person name="Gomes A.C."/>
            <person name="Makela M.R."/>
            <person name="Stajich J."/>
            <person name="Grigoriev I.V."/>
            <person name="Mortensen U.H."/>
            <person name="De Vries R.P."/>
            <person name="Baker S.E."/>
            <person name="Andersen M.R."/>
        </authorList>
    </citation>
    <scope>NUCLEOTIDE SEQUENCE [LARGE SCALE GENOMIC DNA]</scope>
    <source>
        <strain evidence="8 9">CBS 123904</strain>
    </source>
</reference>
<evidence type="ECO:0000256" key="5">
    <source>
        <dbReference type="ARBA" id="ARBA00023136"/>
    </source>
</evidence>
<feature type="transmembrane region" description="Helical" evidence="6">
    <location>
        <begin position="41"/>
        <end position="59"/>
    </location>
</feature>
<dbReference type="Pfam" id="PF07690">
    <property type="entry name" value="MFS_1"/>
    <property type="match status" value="1"/>
</dbReference>
<keyword evidence="9" id="KW-1185">Reference proteome</keyword>
<name>A0ABR4K0P1_9EURO</name>
<dbReference type="Gene3D" id="1.20.1250.20">
    <property type="entry name" value="MFS general substrate transporter like domains"/>
    <property type="match status" value="2"/>
</dbReference>
<keyword evidence="4 6" id="KW-1133">Transmembrane helix</keyword>
<evidence type="ECO:0000256" key="2">
    <source>
        <dbReference type="ARBA" id="ARBA00022448"/>
    </source>
</evidence>
<accession>A0ABR4K0P1</accession>
<dbReference type="PANTHER" id="PTHR43791">
    <property type="entry name" value="PERMEASE-RELATED"/>
    <property type="match status" value="1"/>
</dbReference>
<evidence type="ECO:0000256" key="6">
    <source>
        <dbReference type="SAM" id="Phobius"/>
    </source>
</evidence>
<evidence type="ECO:0000256" key="1">
    <source>
        <dbReference type="ARBA" id="ARBA00004141"/>
    </source>
</evidence>
<comment type="caution">
    <text evidence="8">The sequence shown here is derived from an EMBL/GenBank/DDBJ whole genome shotgun (WGS) entry which is preliminary data.</text>
</comment>
<dbReference type="EMBL" id="JBFXLU010000077">
    <property type="protein sequence ID" value="KAL2844812.1"/>
    <property type="molecule type" value="Genomic_DNA"/>
</dbReference>
<dbReference type="PROSITE" id="PS50850">
    <property type="entry name" value="MFS"/>
    <property type="match status" value="1"/>
</dbReference>
<feature type="domain" description="Major facilitator superfamily (MFS) profile" evidence="7">
    <location>
        <begin position="49"/>
        <end position="491"/>
    </location>
</feature>
<feature type="transmembrane region" description="Helical" evidence="6">
    <location>
        <begin position="207"/>
        <end position="230"/>
    </location>
</feature>
<evidence type="ECO:0000256" key="3">
    <source>
        <dbReference type="ARBA" id="ARBA00022692"/>
    </source>
</evidence>
<feature type="transmembrane region" description="Helical" evidence="6">
    <location>
        <begin position="367"/>
        <end position="389"/>
    </location>
</feature>
<dbReference type="SUPFAM" id="SSF103473">
    <property type="entry name" value="MFS general substrate transporter"/>
    <property type="match status" value="1"/>
</dbReference>
<comment type="subcellular location">
    <subcellularLocation>
        <location evidence="1">Membrane</location>
        <topology evidence="1">Multi-pass membrane protein</topology>
    </subcellularLocation>
</comment>
<feature type="transmembrane region" description="Helical" evidence="6">
    <location>
        <begin position="434"/>
        <end position="453"/>
    </location>
</feature>
<dbReference type="Proteomes" id="UP001610446">
    <property type="component" value="Unassembled WGS sequence"/>
</dbReference>
<feature type="transmembrane region" description="Helical" evidence="6">
    <location>
        <begin position="278"/>
        <end position="303"/>
    </location>
</feature>
<keyword evidence="3 6" id="KW-0812">Transmembrane</keyword>
<keyword evidence="5 6" id="KW-0472">Membrane</keyword>
<feature type="transmembrane region" description="Helical" evidence="6">
    <location>
        <begin position="175"/>
        <end position="195"/>
    </location>
</feature>
<feature type="transmembrane region" description="Helical" evidence="6">
    <location>
        <begin position="120"/>
        <end position="137"/>
    </location>
</feature>
<evidence type="ECO:0000259" key="7">
    <source>
        <dbReference type="PROSITE" id="PS50850"/>
    </source>
</evidence>
<proteinExistence type="predicted"/>
<evidence type="ECO:0000313" key="9">
    <source>
        <dbReference type="Proteomes" id="UP001610446"/>
    </source>
</evidence>
<protein>
    <submittedName>
        <fullName evidence="8">Pantothenate transporter</fullName>
    </submittedName>
</protein>
<feature type="transmembrane region" description="Helical" evidence="6">
    <location>
        <begin position="79"/>
        <end position="100"/>
    </location>
</feature>
<feature type="transmembrane region" description="Helical" evidence="6">
    <location>
        <begin position="401"/>
        <end position="422"/>
    </location>
</feature>
<feature type="transmembrane region" description="Helical" evidence="6">
    <location>
        <begin position="143"/>
        <end position="163"/>
    </location>
</feature>
<dbReference type="InterPro" id="IPR011701">
    <property type="entry name" value="MFS"/>
</dbReference>
<gene>
    <name evidence="8" type="ORF">BJY01DRAFT_235147</name>
</gene>
<sequence>MESSNKGASTHGENVEIKSSGLLMHEDVQLSPEEKRAERRLVWKIDLIILPLLSLMYFLAALDRGDVGNAEVAGMGTELALTASQYSQCVAFFFIGYIVFQPPGQLLVRKVQPHIQLGSAMIGWGLCTTFISLAQNWQTVAGLRILVGCFEAFIQAAPLYLSIWYKREELATRGAIFFSMMAIAGTMNGLIAYGIQVNLDNVHGWVAWRWIFLVEGVMSIGSGFFVMALLPPVPERVHRFFTEEEKQIAIRRSKQAFNTPHTGVKLKQLRAVVTDRKVWFYAFFYSMMNISLSGFSSFLPLIVRSFGYSRVTTQILTIPVYIAAAISTIGFAVASDRVRNRGHFLALSFAIASLGWLFLIVSKSKGLSLAGCFLAGMGTYPTVVLIQAWQTTNVIGFTKRAGALAFLMVFGQSFGVMEVEIFTDRPSYYRGKGFALAATAAAAIVTPLFQLYLKRKNAEKLAKRDTEEAASRRSLGIEEIGDEHPDFMYWL</sequence>